<sequence length="328" mass="36261">MPGGCTPPAMDLVFLLVLALLRQDVVALQLLHVNVPPYAIKGDSAPLLCSYDLGTGKLYSVTWYKDHEEFYRYVPKATPSQHSYRVEGVEVDTHFSNDQKVTLHNVGLKTGGLYKCEVITEAPGFPSVYNESYMEVISPPDHDPEITGKEKIYASGDIVDFNCTSGKSYPPAKLEWYINGEKIAADSEMTIEQHDLFTSISTLRLEIGPNHLVDGKINVSSRSRESFRPFSTDNSGESPSTAITRRSLELGRFSRRWGMDSPSKTGGSLGEPQRRSTDGTYTGGETKIEDGRRFVTKDNHGLALSSGANKQWKTKNEIADKESKTVGL</sequence>
<reference evidence="8 9" key="1">
    <citation type="submission" date="2025-04" db="UniProtKB">
        <authorList>
            <consortium name="RefSeq"/>
        </authorList>
    </citation>
    <scope>IDENTIFICATION</scope>
</reference>
<keyword evidence="2" id="KW-1133">Transmembrane helix</keyword>
<feature type="compositionally biased region" description="Polar residues" evidence="4">
    <location>
        <begin position="232"/>
        <end position="244"/>
    </location>
</feature>
<dbReference type="PANTHER" id="PTHR21261:SF14">
    <property type="entry name" value="BEATEN PATH IV, ISOFORM B"/>
    <property type="match status" value="1"/>
</dbReference>
<evidence type="ECO:0000313" key="13">
    <source>
        <dbReference type="RefSeq" id="XP_024937652.1"/>
    </source>
</evidence>
<dbReference type="RefSeq" id="XP_024937647.1">
    <property type="nucleotide sequence ID" value="XM_025081879.1"/>
</dbReference>
<dbReference type="RefSeq" id="XP_024937653.1">
    <property type="nucleotide sequence ID" value="XM_025081885.1"/>
</dbReference>
<dbReference type="InterPro" id="IPR036179">
    <property type="entry name" value="Ig-like_dom_sf"/>
</dbReference>
<dbReference type="RefSeq" id="XP_024937648.1">
    <property type="nucleotide sequence ID" value="XM_025081880.1"/>
</dbReference>
<proteinExistence type="predicted"/>
<dbReference type="RefSeq" id="XP_024937651.1">
    <property type="nucleotide sequence ID" value="XM_025081883.1"/>
</dbReference>
<dbReference type="PROSITE" id="PS50835">
    <property type="entry name" value="IG_LIKE"/>
    <property type="match status" value="2"/>
</dbReference>
<evidence type="ECO:0000313" key="10">
    <source>
        <dbReference type="RefSeq" id="XP_024937649.1"/>
    </source>
</evidence>
<dbReference type="SUPFAM" id="SSF48726">
    <property type="entry name" value="Immunoglobulin"/>
    <property type="match status" value="2"/>
</dbReference>
<evidence type="ECO:0000313" key="15">
    <source>
        <dbReference type="RefSeq" id="XP_024937654.1"/>
    </source>
</evidence>
<dbReference type="Pfam" id="PF08205">
    <property type="entry name" value="C2-set_2"/>
    <property type="match status" value="1"/>
</dbReference>
<evidence type="ECO:0000259" key="6">
    <source>
        <dbReference type="PROSITE" id="PS50835"/>
    </source>
</evidence>
<feature type="signal peptide" evidence="5">
    <location>
        <begin position="1"/>
        <end position="27"/>
    </location>
</feature>
<keyword evidence="2" id="KW-0472">Membrane</keyword>
<evidence type="ECO:0000313" key="12">
    <source>
        <dbReference type="RefSeq" id="XP_024937651.1"/>
    </source>
</evidence>
<dbReference type="RefSeq" id="XP_024937649.1">
    <property type="nucleotide sequence ID" value="XM_025081881.1"/>
</dbReference>
<keyword evidence="3" id="KW-1015">Disulfide bond</keyword>
<evidence type="ECO:0000313" key="8">
    <source>
        <dbReference type="RefSeq" id="XP_024937647.1"/>
    </source>
</evidence>
<dbReference type="InterPro" id="IPR007110">
    <property type="entry name" value="Ig-like_dom"/>
</dbReference>
<feature type="compositionally biased region" description="Basic and acidic residues" evidence="4">
    <location>
        <begin position="314"/>
        <end position="328"/>
    </location>
</feature>
<dbReference type="GeneID" id="107264621"/>
<evidence type="ECO:0000256" key="4">
    <source>
        <dbReference type="SAM" id="MobiDB-lite"/>
    </source>
</evidence>
<organism evidence="7 15">
    <name type="scientific">Cephus cinctus</name>
    <name type="common">Wheat stem sawfly</name>
    <dbReference type="NCBI Taxonomy" id="211228"/>
    <lineage>
        <taxon>Eukaryota</taxon>
        <taxon>Metazoa</taxon>
        <taxon>Ecdysozoa</taxon>
        <taxon>Arthropoda</taxon>
        <taxon>Hexapoda</taxon>
        <taxon>Insecta</taxon>
        <taxon>Pterygota</taxon>
        <taxon>Neoptera</taxon>
        <taxon>Endopterygota</taxon>
        <taxon>Hymenoptera</taxon>
        <taxon>Cephoidea</taxon>
        <taxon>Cephidae</taxon>
        <taxon>Cephus</taxon>
    </lineage>
</organism>
<keyword evidence="1" id="KW-0812">Transmembrane</keyword>
<evidence type="ECO:0000313" key="9">
    <source>
        <dbReference type="RefSeq" id="XP_024937648.1"/>
    </source>
</evidence>
<feature type="region of interest" description="Disordered" evidence="4">
    <location>
        <begin position="223"/>
        <end position="328"/>
    </location>
</feature>
<evidence type="ECO:0000313" key="7">
    <source>
        <dbReference type="Proteomes" id="UP000694920"/>
    </source>
</evidence>
<evidence type="ECO:0000313" key="11">
    <source>
        <dbReference type="RefSeq" id="XP_024937650.1"/>
    </source>
</evidence>
<dbReference type="InterPro" id="IPR013106">
    <property type="entry name" value="Ig_V-set"/>
</dbReference>
<feature type="chain" id="PRO_5044709534" evidence="5">
    <location>
        <begin position="28"/>
        <end position="328"/>
    </location>
</feature>
<dbReference type="InterPro" id="IPR013783">
    <property type="entry name" value="Ig-like_fold"/>
</dbReference>
<dbReference type="Proteomes" id="UP000694920">
    <property type="component" value="Unplaced"/>
</dbReference>
<evidence type="ECO:0000313" key="14">
    <source>
        <dbReference type="RefSeq" id="XP_024937653.1"/>
    </source>
</evidence>
<dbReference type="RefSeq" id="XP_024937652.1">
    <property type="nucleotide sequence ID" value="XM_025081884.1"/>
</dbReference>
<evidence type="ECO:0000256" key="1">
    <source>
        <dbReference type="ARBA" id="ARBA00022692"/>
    </source>
</evidence>
<dbReference type="RefSeq" id="XP_024937655.1">
    <property type="nucleotide sequence ID" value="XM_025081887.1"/>
</dbReference>
<protein>
    <submittedName>
        <fullName evidence="8 9">Uncharacterized protein LOC107264621 isoform X1</fullName>
    </submittedName>
</protein>
<evidence type="ECO:0000313" key="16">
    <source>
        <dbReference type="RefSeq" id="XP_024937655.1"/>
    </source>
</evidence>
<accession>A0AAJ7VYA2</accession>
<keyword evidence="7" id="KW-1185">Reference proteome</keyword>
<keyword evidence="5" id="KW-0732">Signal</keyword>
<dbReference type="InterPro" id="IPR013162">
    <property type="entry name" value="CD80_C2-set"/>
</dbReference>
<dbReference type="KEGG" id="ccin:107264621"/>
<evidence type="ECO:0000256" key="3">
    <source>
        <dbReference type="ARBA" id="ARBA00023157"/>
    </source>
</evidence>
<dbReference type="PANTHER" id="PTHR21261">
    <property type="entry name" value="BEAT PROTEIN"/>
    <property type="match status" value="1"/>
</dbReference>
<evidence type="ECO:0000256" key="5">
    <source>
        <dbReference type="SAM" id="SignalP"/>
    </source>
</evidence>
<feature type="domain" description="Ig-like" evidence="6">
    <location>
        <begin position="144"/>
        <end position="206"/>
    </location>
</feature>
<name>A0AAJ7VYA2_CEPCN</name>
<gene>
    <name evidence="8 9 10 11 12 13 14 15 16" type="primary">LOC107264621</name>
</gene>
<dbReference type="Pfam" id="PF07686">
    <property type="entry name" value="V-set"/>
    <property type="match status" value="1"/>
</dbReference>
<dbReference type="Gene3D" id="2.60.40.10">
    <property type="entry name" value="Immunoglobulins"/>
    <property type="match status" value="2"/>
</dbReference>
<feature type="domain" description="Ig-like" evidence="6">
    <location>
        <begin position="8"/>
        <end position="118"/>
    </location>
</feature>
<feature type="compositionally biased region" description="Basic and acidic residues" evidence="4">
    <location>
        <begin position="286"/>
        <end position="300"/>
    </location>
</feature>
<evidence type="ECO:0000256" key="2">
    <source>
        <dbReference type="ARBA" id="ARBA00022989"/>
    </source>
</evidence>
<dbReference type="AlphaFoldDB" id="A0AAJ7VYA2"/>
<dbReference type="RefSeq" id="XP_024937654.1">
    <property type="nucleotide sequence ID" value="XM_025081886.1"/>
</dbReference>
<dbReference type="FunFam" id="2.60.40.10:FF:000437">
    <property type="entry name" value="Beat-IIIc, isoform A"/>
    <property type="match status" value="1"/>
</dbReference>
<dbReference type="RefSeq" id="XP_024937650.1">
    <property type="nucleotide sequence ID" value="XM_025081882.1"/>
</dbReference>